<keyword evidence="1" id="KW-0812">Transmembrane</keyword>
<organism evidence="2 3">
    <name type="scientific">Aspergillus parasiticus</name>
    <dbReference type="NCBI Taxonomy" id="5067"/>
    <lineage>
        <taxon>Eukaryota</taxon>
        <taxon>Fungi</taxon>
        <taxon>Dikarya</taxon>
        <taxon>Ascomycota</taxon>
        <taxon>Pezizomycotina</taxon>
        <taxon>Eurotiomycetes</taxon>
        <taxon>Eurotiomycetidae</taxon>
        <taxon>Eurotiales</taxon>
        <taxon>Aspergillaceae</taxon>
        <taxon>Aspergillus</taxon>
        <taxon>Aspergillus subgen. Circumdati</taxon>
    </lineage>
</organism>
<sequence length="53" mass="6059">MHSKGFMSPSLSFFFTFISQYPSYGVMHLTGYIWIPQAQKSWLQLANADGQRG</sequence>
<dbReference type="AlphaFoldDB" id="A0A5N6DHK2"/>
<proteinExistence type="predicted"/>
<name>A0A5N6DHK2_ASPPA</name>
<keyword evidence="1" id="KW-1133">Transmembrane helix</keyword>
<dbReference type="VEuPathDB" id="FungiDB:BDV34DRAFT_197052"/>
<dbReference type="Proteomes" id="UP000326532">
    <property type="component" value="Unassembled WGS sequence"/>
</dbReference>
<evidence type="ECO:0000256" key="1">
    <source>
        <dbReference type="SAM" id="Phobius"/>
    </source>
</evidence>
<feature type="transmembrane region" description="Helical" evidence="1">
    <location>
        <begin position="12"/>
        <end position="35"/>
    </location>
</feature>
<protein>
    <submittedName>
        <fullName evidence="2">Uncharacterized protein</fullName>
    </submittedName>
</protein>
<accession>A0A5N6DHK2</accession>
<evidence type="ECO:0000313" key="3">
    <source>
        <dbReference type="Proteomes" id="UP000326532"/>
    </source>
</evidence>
<reference evidence="2 3" key="1">
    <citation type="submission" date="2019-04" db="EMBL/GenBank/DDBJ databases">
        <title>Fungal friends and foes A comparative genomics study of 23 Aspergillus species from section Flavi.</title>
        <authorList>
            <consortium name="DOE Joint Genome Institute"/>
            <person name="Kjaerbolling I."/>
            <person name="Vesth T.C."/>
            <person name="Frisvad J.C."/>
            <person name="Nybo J.L."/>
            <person name="Theobald S."/>
            <person name="Kildgaard S."/>
            <person name="Petersen T.I."/>
            <person name="Kuo A."/>
            <person name="Sato A."/>
            <person name="Lyhne E.K."/>
            <person name="Kogle M.E."/>
            <person name="Wiebenga A."/>
            <person name="Kun R.S."/>
            <person name="Lubbers R.J."/>
            <person name="Makela M.R."/>
            <person name="Barry K."/>
            <person name="Chovatia M."/>
            <person name="Clum A."/>
            <person name="Daum C."/>
            <person name="Haridas S."/>
            <person name="He G."/>
            <person name="LaButti K."/>
            <person name="Lipzen A."/>
            <person name="Mondo S."/>
            <person name="Pangilinan J."/>
            <person name="Riley R."/>
            <person name="Salamov A."/>
            <person name="Simmons B.A."/>
            <person name="Magnuson J.K."/>
            <person name="Henrissat B."/>
            <person name="Mortensen U.H."/>
            <person name="Larsen T.O."/>
            <person name="De vries R.P."/>
            <person name="Grigoriev I.V."/>
            <person name="Machida M."/>
            <person name="Baker S.E."/>
            <person name="Andersen M.R."/>
        </authorList>
    </citation>
    <scope>NUCLEOTIDE SEQUENCE [LARGE SCALE GENOMIC DNA]</scope>
    <source>
        <strain evidence="2 3">CBS 117618</strain>
    </source>
</reference>
<evidence type="ECO:0000313" key="2">
    <source>
        <dbReference type="EMBL" id="KAB8204598.1"/>
    </source>
</evidence>
<dbReference type="EMBL" id="ML734978">
    <property type="protein sequence ID" value="KAB8204598.1"/>
    <property type="molecule type" value="Genomic_DNA"/>
</dbReference>
<keyword evidence="1" id="KW-0472">Membrane</keyword>
<keyword evidence="3" id="KW-1185">Reference proteome</keyword>
<gene>
    <name evidence="2" type="ORF">BDV34DRAFT_197052</name>
</gene>